<dbReference type="AlphaFoldDB" id="A0A919V965"/>
<protein>
    <recommendedName>
        <fullName evidence="3">TIGR02710 family CRISPR-associated protein</fullName>
    </recommendedName>
</protein>
<sequence length="484" mass="52776">MVSFEDRAARLQRIERGQETYGEGDAKSQALAFYLDHMLDEVVARVVKGGARRVREPVELLISLSGFSPLTTIIAFKALNPRRLLVVSSETAADSIDVIAGCLVGPGGLRPRDFTHRSCVPTDPLGIYRILKEELGRAHPVGGARPYAIIDITGGRKVMSAAAALAAWQLGLDLCYIDSEYDAVRHRPVPGSDRLLLLDNPTTLFGEQRMAGALEAFAGGAFESARQRYDELCESLAAPGRARLMRALSDLYRAWCDLDLERLPGCIEAVASVLEHESYQVGAETSERVSRQLGFLRRIAAGERDSLLVCYFVLSEHYRELGRHDFAALLSYRTIEGCLAGRLESLAAGFACDRPDYTLLTGDVPALEERYDEIQRSLGRTGSVNTLPPVIGLMSAAVLLVALGDRLPAKAGIGDHKALSHLNSLVTARNKSILAHGDRPVSPKDSATLGEKAKIALRAAWALRGTGEDVIRLCDDLRFVRTDR</sequence>
<dbReference type="EMBL" id="BOOW01000027">
    <property type="protein sequence ID" value="GII93977.1"/>
    <property type="molecule type" value="Genomic_DNA"/>
</dbReference>
<evidence type="ECO:0000313" key="2">
    <source>
        <dbReference type="Proteomes" id="UP000606172"/>
    </source>
</evidence>
<reference evidence="1" key="1">
    <citation type="submission" date="2021-01" db="EMBL/GenBank/DDBJ databases">
        <title>Whole genome shotgun sequence of Sinosporangium siamense NBRC 109515.</title>
        <authorList>
            <person name="Komaki H."/>
            <person name="Tamura T."/>
        </authorList>
    </citation>
    <scope>NUCLEOTIDE SEQUENCE</scope>
    <source>
        <strain evidence="1">NBRC 109515</strain>
    </source>
</reference>
<comment type="caution">
    <text evidence="1">The sequence shown here is derived from an EMBL/GenBank/DDBJ whole genome shotgun (WGS) entry which is preliminary data.</text>
</comment>
<accession>A0A919V965</accession>
<proteinExistence type="predicted"/>
<keyword evidence="2" id="KW-1185">Reference proteome</keyword>
<organism evidence="1 2">
    <name type="scientific">Sinosporangium siamense</name>
    <dbReference type="NCBI Taxonomy" id="1367973"/>
    <lineage>
        <taxon>Bacteria</taxon>
        <taxon>Bacillati</taxon>
        <taxon>Actinomycetota</taxon>
        <taxon>Actinomycetes</taxon>
        <taxon>Streptosporangiales</taxon>
        <taxon>Streptosporangiaceae</taxon>
        <taxon>Sinosporangium</taxon>
    </lineage>
</organism>
<dbReference type="Pfam" id="PF09670">
    <property type="entry name" value="Cas_Cas02710"/>
    <property type="match status" value="1"/>
</dbReference>
<name>A0A919V965_9ACTN</name>
<dbReference type="Proteomes" id="UP000606172">
    <property type="component" value="Unassembled WGS sequence"/>
</dbReference>
<dbReference type="RefSeq" id="WP_380659418.1">
    <property type="nucleotide sequence ID" value="NZ_JBHLZQ010000009.1"/>
</dbReference>
<dbReference type="Gene3D" id="3.40.50.10770">
    <property type="entry name" value="Hypothetical protein VC1899 like domain (Restriction endonuclease-like)"/>
    <property type="match status" value="1"/>
</dbReference>
<evidence type="ECO:0008006" key="3">
    <source>
        <dbReference type="Google" id="ProtNLM"/>
    </source>
</evidence>
<evidence type="ECO:0000313" key="1">
    <source>
        <dbReference type="EMBL" id="GII93977.1"/>
    </source>
</evidence>
<gene>
    <name evidence="1" type="ORF">Ssi02_42080</name>
</gene>